<dbReference type="RefSeq" id="WP_271282335.1">
    <property type="nucleotide sequence ID" value="NZ_JAMGZK010000046.1"/>
</dbReference>
<dbReference type="EMBL" id="JAMGZK010000046">
    <property type="protein sequence ID" value="MCU6664683.1"/>
    <property type="molecule type" value="Genomic_DNA"/>
</dbReference>
<protein>
    <submittedName>
        <fullName evidence="2">Non-heme ferritin-like protein</fullName>
    </submittedName>
</protein>
<reference evidence="2" key="1">
    <citation type="submission" date="2022-05" db="EMBL/GenBank/DDBJ databases">
        <title>Description of a novel species of Leclercia; Leclercia tamurae and the Proposal for a Novel Genus Silvania gen. nov. Containing Two Novel Species Silvania hatchlandensis sp. nov. and Silvania confinis sp. nov. Isolated from the Rhizosphere of Oak.</title>
        <authorList>
            <person name="Maddock D.W."/>
            <person name="Brady C.L."/>
            <person name="Denman S."/>
            <person name="Arnold D."/>
        </authorList>
    </citation>
    <scope>NUCLEOTIDE SEQUENCE</scope>
    <source>
        <strain evidence="2">H19S6</strain>
    </source>
</reference>
<accession>A0A9J6Q3F7</accession>
<feature type="domain" description="Ferritin-like diiron" evidence="1">
    <location>
        <begin position="1"/>
        <end position="145"/>
    </location>
</feature>
<organism evidence="2 3">
    <name type="scientific">Silvania hatchlandensis</name>
    <dbReference type="NCBI Taxonomy" id="2926469"/>
    <lineage>
        <taxon>Bacteria</taxon>
        <taxon>Pseudomonadati</taxon>
        <taxon>Pseudomonadota</taxon>
        <taxon>Gammaproteobacteria</taxon>
        <taxon>Enterobacterales</taxon>
        <taxon>Enterobacteriaceae</taxon>
        <taxon>Silvania</taxon>
    </lineage>
</organism>
<dbReference type="InterPro" id="IPR012347">
    <property type="entry name" value="Ferritin-like"/>
</dbReference>
<dbReference type="AlphaFoldDB" id="A0A9J6Q3F7"/>
<dbReference type="SUPFAM" id="SSF47240">
    <property type="entry name" value="Ferritin-like"/>
    <property type="match status" value="1"/>
</dbReference>
<sequence length="167" mass="19200">MAVPGIMNKLNTQMNLEFNASNLCLHLSEWCSENRLNGTATFLRTQAQSNVTQMMRVFEFMKASGATPVLKATSMSNEAYSSLEELFQRMLEEYEQRHSTLIQLADNAREMDDLPTFDFLHDIEKEQEQDGLLLKTLMDEVCLARRAGICQEQTDRHLLNVVNCQHH</sequence>
<name>A0A9J6Q3F7_9ENTR</name>
<dbReference type="PROSITE" id="PS50905">
    <property type="entry name" value="FERRITIN_LIKE"/>
    <property type="match status" value="1"/>
</dbReference>
<dbReference type="GO" id="GO:0008199">
    <property type="term" value="F:ferric iron binding"/>
    <property type="evidence" value="ECO:0007669"/>
    <property type="project" value="InterPro"/>
</dbReference>
<dbReference type="NCBIfam" id="NF011597">
    <property type="entry name" value="PRK15022.1"/>
    <property type="match status" value="1"/>
</dbReference>
<dbReference type="Pfam" id="PF00210">
    <property type="entry name" value="Ferritin"/>
    <property type="match status" value="1"/>
</dbReference>
<evidence type="ECO:0000259" key="1">
    <source>
        <dbReference type="PROSITE" id="PS50905"/>
    </source>
</evidence>
<dbReference type="InterPro" id="IPR008331">
    <property type="entry name" value="Ferritin_DPS_dom"/>
</dbReference>
<evidence type="ECO:0000313" key="2">
    <source>
        <dbReference type="EMBL" id="MCU6664683.1"/>
    </source>
</evidence>
<proteinExistence type="predicted"/>
<dbReference type="Proteomes" id="UP001063816">
    <property type="component" value="Unassembled WGS sequence"/>
</dbReference>
<dbReference type="InterPro" id="IPR009040">
    <property type="entry name" value="Ferritin-like_diiron"/>
</dbReference>
<comment type="caution">
    <text evidence="2">The sequence shown here is derived from an EMBL/GenBank/DDBJ whole genome shotgun (WGS) entry which is preliminary data.</text>
</comment>
<dbReference type="Gene3D" id="1.20.1260.10">
    <property type="match status" value="1"/>
</dbReference>
<keyword evidence="3" id="KW-1185">Reference proteome</keyword>
<evidence type="ECO:0000313" key="3">
    <source>
        <dbReference type="Proteomes" id="UP001063816"/>
    </source>
</evidence>
<gene>
    <name evidence="2" type="ORF">M8014_10075</name>
</gene>
<dbReference type="InterPro" id="IPR009078">
    <property type="entry name" value="Ferritin-like_SF"/>
</dbReference>